<dbReference type="Proteomes" id="UP000553209">
    <property type="component" value="Unassembled WGS sequence"/>
</dbReference>
<dbReference type="PANTHER" id="PTHR11579">
    <property type="entry name" value="PROTEIN-L-ISOASPARTATE O-METHYLTRANSFERASE"/>
    <property type="match status" value="1"/>
</dbReference>
<dbReference type="RefSeq" id="WP_061080290.1">
    <property type="nucleotide sequence ID" value="NZ_JAAXPG010000002.1"/>
</dbReference>
<dbReference type="AlphaFoldDB" id="A0A7X6RP22"/>
<keyword evidence="7 12" id="KW-0808">Transferase</keyword>
<name>A0A7X6RP22_9ACTN</name>
<dbReference type="EMBL" id="JAAXPG010000002">
    <property type="protein sequence ID" value="NKY96727.1"/>
    <property type="molecule type" value="Genomic_DNA"/>
</dbReference>
<comment type="subcellular location">
    <subcellularLocation>
        <location evidence="1">Cytoplasm</location>
    </subcellularLocation>
</comment>
<dbReference type="Pfam" id="PF01135">
    <property type="entry name" value="PCMT"/>
    <property type="match status" value="1"/>
</dbReference>
<evidence type="ECO:0000256" key="4">
    <source>
        <dbReference type="ARBA" id="ARBA00013346"/>
    </source>
</evidence>
<dbReference type="SUPFAM" id="SSF53335">
    <property type="entry name" value="S-adenosyl-L-methionine-dependent methyltransferases"/>
    <property type="match status" value="1"/>
</dbReference>
<keyword evidence="13" id="KW-1185">Reference proteome</keyword>
<protein>
    <recommendedName>
        <fullName evidence="4">Protein-L-isoaspartate O-methyltransferase</fullName>
        <ecNumber evidence="3">2.1.1.77</ecNumber>
    </recommendedName>
    <alternativeName>
        <fullName evidence="11">L-isoaspartyl protein carboxyl methyltransferase</fullName>
    </alternativeName>
    <alternativeName>
        <fullName evidence="9">Protein L-isoaspartyl methyltransferase</fullName>
    </alternativeName>
    <alternativeName>
        <fullName evidence="10">Protein-beta-aspartate methyltransferase</fullName>
    </alternativeName>
</protein>
<evidence type="ECO:0000313" key="13">
    <source>
        <dbReference type="Proteomes" id="UP000553209"/>
    </source>
</evidence>
<comment type="similarity">
    <text evidence="2">Belongs to the methyltransferase superfamily. L-isoaspartyl/D-aspartyl protein methyltransferase family.</text>
</comment>
<evidence type="ECO:0000256" key="1">
    <source>
        <dbReference type="ARBA" id="ARBA00004496"/>
    </source>
</evidence>
<evidence type="ECO:0000256" key="7">
    <source>
        <dbReference type="ARBA" id="ARBA00022679"/>
    </source>
</evidence>
<dbReference type="GO" id="GO:0005737">
    <property type="term" value="C:cytoplasm"/>
    <property type="evidence" value="ECO:0007669"/>
    <property type="project" value="UniProtKB-SubCell"/>
</dbReference>
<evidence type="ECO:0000256" key="11">
    <source>
        <dbReference type="ARBA" id="ARBA00031350"/>
    </source>
</evidence>
<dbReference type="InterPro" id="IPR029063">
    <property type="entry name" value="SAM-dependent_MTases_sf"/>
</dbReference>
<organism evidence="12 13">
    <name type="scientific">Nocardiopsis alborubida</name>
    <dbReference type="NCBI Taxonomy" id="146802"/>
    <lineage>
        <taxon>Bacteria</taxon>
        <taxon>Bacillati</taxon>
        <taxon>Actinomycetota</taxon>
        <taxon>Actinomycetes</taxon>
        <taxon>Streptosporangiales</taxon>
        <taxon>Nocardiopsidaceae</taxon>
        <taxon>Nocardiopsis</taxon>
    </lineage>
</organism>
<dbReference type="Gene3D" id="3.40.50.150">
    <property type="entry name" value="Vaccinia Virus protein VP39"/>
    <property type="match status" value="1"/>
</dbReference>
<accession>A0A7X6RP22</accession>
<dbReference type="EC" id="2.1.1.77" evidence="3"/>
<evidence type="ECO:0000256" key="6">
    <source>
        <dbReference type="ARBA" id="ARBA00022603"/>
    </source>
</evidence>
<keyword evidence="6 12" id="KW-0489">Methyltransferase</keyword>
<evidence type="ECO:0000256" key="5">
    <source>
        <dbReference type="ARBA" id="ARBA00022490"/>
    </source>
</evidence>
<dbReference type="GO" id="GO:0032259">
    <property type="term" value="P:methylation"/>
    <property type="evidence" value="ECO:0007669"/>
    <property type="project" value="UniProtKB-KW"/>
</dbReference>
<keyword evidence="5" id="KW-0963">Cytoplasm</keyword>
<comment type="caution">
    <text evidence="12">The sequence shown here is derived from an EMBL/GenBank/DDBJ whole genome shotgun (WGS) entry which is preliminary data.</text>
</comment>
<evidence type="ECO:0000256" key="3">
    <source>
        <dbReference type="ARBA" id="ARBA00011890"/>
    </source>
</evidence>
<evidence type="ECO:0000256" key="8">
    <source>
        <dbReference type="ARBA" id="ARBA00022691"/>
    </source>
</evidence>
<keyword evidence="8" id="KW-0949">S-adenosyl-L-methionine</keyword>
<reference evidence="12 13" key="1">
    <citation type="submission" date="2020-04" db="EMBL/GenBank/DDBJ databases">
        <title>MicrobeNet Type strains.</title>
        <authorList>
            <person name="Nicholson A.C."/>
        </authorList>
    </citation>
    <scope>NUCLEOTIDE SEQUENCE [LARGE SCALE GENOMIC DNA]</scope>
    <source>
        <strain evidence="12 13">ATCC 23612</strain>
    </source>
</reference>
<evidence type="ECO:0000313" key="12">
    <source>
        <dbReference type="EMBL" id="NKY96727.1"/>
    </source>
</evidence>
<dbReference type="CDD" id="cd02440">
    <property type="entry name" value="AdoMet_MTases"/>
    <property type="match status" value="1"/>
</dbReference>
<dbReference type="GO" id="GO:0004719">
    <property type="term" value="F:protein-L-isoaspartate (D-aspartate) O-methyltransferase activity"/>
    <property type="evidence" value="ECO:0007669"/>
    <property type="project" value="UniProtKB-EC"/>
</dbReference>
<evidence type="ECO:0000256" key="9">
    <source>
        <dbReference type="ARBA" id="ARBA00030757"/>
    </source>
</evidence>
<dbReference type="InterPro" id="IPR000682">
    <property type="entry name" value="PCMT"/>
</dbReference>
<proteinExistence type="inferred from homology"/>
<gene>
    <name evidence="12" type="ORF">HGB44_03420</name>
</gene>
<evidence type="ECO:0000256" key="2">
    <source>
        <dbReference type="ARBA" id="ARBA00005369"/>
    </source>
</evidence>
<sequence length="348" mass="37582">MTDTTTTPPVVTAALARVDETHYRGTDKRAVRQTTPASVIERHLPLLDIQEGMRVLEIGTGSGYSTALLAELTGPHGTVVSVDVEADLIIRATELHRQAGYTTITSLAGDGYQGAPGQAPFDRLIAWTTPPHLPTAWVEQVRPGGIILAPLVCAPIAYSTAMARITVANDHTPGSITLSRGQYVPMTTPALDRSRYATVSRIIDGERSPSYISAPWITATDDQDLAETVFTRMLHAPHTEPVDVGWPEIEHFKLWAIAHKPAGLTMAHRGKETMVGITTPDHAGFAALFPEPRLIADSATSPPLEHVRDLIQEWKEHGRPTIDTLGVHATPIDQGWALTLAPAPRSVA</sequence>
<evidence type="ECO:0000256" key="10">
    <source>
        <dbReference type="ARBA" id="ARBA00031323"/>
    </source>
</evidence>
<dbReference type="PANTHER" id="PTHR11579:SF0">
    <property type="entry name" value="PROTEIN-L-ISOASPARTATE(D-ASPARTATE) O-METHYLTRANSFERASE"/>
    <property type="match status" value="1"/>
</dbReference>